<dbReference type="EMBL" id="BSXW01000694">
    <property type="protein sequence ID" value="GMF28101.1"/>
    <property type="molecule type" value="Genomic_DNA"/>
</dbReference>
<dbReference type="PANTHER" id="PTHR24322:SF736">
    <property type="entry name" value="RETINOL DEHYDROGENASE 10"/>
    <property type="match status" value="1"/>
</dbReference>
<evidence type="ECO:0000313" key="5">
    <source>
        <dbReference type="Proteomes" id="UP001165083"/>
    </source>
</evidence>
<dbReference type="OrthoDB" id="10253736at2759"/>
<keyword evidence="3" id="KW-0732">Signal</keyword>
<dbReference type="GO" id="GO:0016616">
    <property type="term" value="F:oxidoreductase activity, acting on the CH-OH group of donors, NAD or NADP as acceptor"/>
    <property type="evidence" value="ECO:0007669"/>
    <property type="project" value="TreeGrafter"/>
</dbReference>
<comment type="caution">
    <text evidence="4">The sequence shown here is derived from an EMBL/GenBank/DDBJ whole genome shotgun (WGS) entry which is preliminary data.</text>
</comment>
<evidence type="ECO:0000256" key="3">
    <source>
        <dbReference type="SAM" id="SignalP"/>
    </source>
</evidence>
<evidence type="ECO:0000256" key="2">
    <source>
        <dbReference type="ARBA" id="ARBA00023002"/>
    </source>
</evidence>
<accession>A0A9W6U3H2</accession>
<sequence length="154" mass="16271">MSAVVRVAGFLLLVLLLAIASRRRDFQLDGKVVVVTGAASGIGRGLASKVARETTGATLVLLDIDLAALQELKTELLQCGRALTVLVYECDVSDYRWEVLGAEVPGRGDADVEMCTHRAVDECFARVVDAVAPQHIGVLVNNAGRRGEAGGGVR</sequence>
<protein>
    <submittedName>
        <fullName evidence="4">Unnamed protein product</fullName>
    </submittedName>
</protein>
<organism evidence="4 5">
    <name type="scientific">Phytophthora lilii</name>
    <dbReference type="NCBI Taxonomy" id="2077276"/>
    <lineage>
        <taxon>Eukaryota</taxon>
        <taxon>Sar</taxon>
        <taxon>Stramenopiles</taxon>
        <taxon>Oomycota</taxon>
        <taxon>Peronosporomycetes</taxon>
        <taxon>Peronosporales</taxon>
        <taxon>Peronosporaceae</taxon>
        <taxon>Phytophthora</taxon>
    </lineage>
</organism>
<dbReference type="SUPFAM" id="SSF51735">
    <property type="entry name" value="NAD(P)-binding Rossmann-fold domains"/>
    <property type="match status" value="1"/>
</dbReference>
<dbReference type="InterPro" id="IPR036291">
    <property type="entry name" value="NAD(P)-bd_dom_sf"/>
</dbReference>
<feature type="signal peptide" evidence="3">
    <location>
        <begin position="1"/>
        <end position="22"/>
    </location>
</feature>
<name>A0A9W6U3H2_9STRA</name>
<dbReference type="InterPro" id="IPR002347">
    <property type="entry name" value="SDR_fam"/>
</dbReference>
<feature type="chain" id="PRO_5040929447" evidence="3">
    <location>
        <begin position="23"/>
        <end position="154"/>
    </location>
</feature>
<gene>
    <name evidence="4" type="ORF">Plil01_001180000</name>
</gene>
<dbReference type="Pfam" id="PF00106">
    <property type="entry name" value="adh_short"/>
    <property type="match status" value="1"/>
</dbReference>
<dbReference type="PANTHER" id="PTHR24322">
    <property type="entry name" value="PKSB"/>
    <property type="match status" value="1"/>
</dbReference>
<dbReference type="AlphaFoldDB" id="A0A9W6U3H2"/>
<reference evidence="4" key="1">
    <citation type="submission" date="2023-04" db="EMBL/GenBank/DDBJ databases">
        <title>Phytophthora lilii NBRC 32176.</title>
        <authorList>
            <person name="Ichikawa N."/>
            <person name="Sato H."/>
            <person name="Tonouchi N."/>
        </authorList>
    </citation>
    <scope>NUCLEOTIDE SEQUENCE</scope>
    <source>
        <strain evidence="4">NBRC 32176</strain>
    </source>
</reference>
<evidence type="ECO:0000313" key="4">
    <source>
        <dbReference type="EMBL" id="GMF28101.1"/>
    </source>
</evidence>
<dbReference type="Proteomes" id="UP001165083">
    <property type="component" value="Unassembled WGS sequence"/>
</dbReference>
<proteinExistence type="inferred from homology"/>
<keyword evidence="5" id="KW-1185">Reference proteome</keyword>
<evidence type="ECO:0000256" key="1">
    <source>
        <dbReference type="ARBA" id="ARBA00006484"/>
    </source>
</evidence>
<dbReference type="Gene3D" id="3.40.50.720">
    <property type="entry name" value="NAD(P)-binding Rossmann-like Domain"/>
    <property type="match status" value="1"/>
</dbReference>
<comment type="similarity">
    <text evidence="1">Belongs to the short-chain dehydrogenases/reductases (SDR) family.</text>
</comment>
<keyword evidence="2" id="KW-0560">Oxidoreductase</keyword>